<dbReference type="EMBL" id="KN833050">
    <property type="protein sequence ID" value="KIM75143.1"/>
    <property type="molecule type" value="Genomic_DNA"/>
</dbReference>
<name>A0A0C3AMN8_PILCF</name>
<protein>
    <submittedName>
        <fullName evidence="2">Uncharacterized protein</fullName>
    </submittedName>
</protein>
<reference evidence="3" key="2">
    <citation type="submission" date="2015-01" db="EMBL/GenBank/DDBJ databases">
        <title>Evolutionary Origins and Diversification of the Mycorrhizal Mutualists.</title>
        <authorList>
            <consortium name="DOE Joint Genome Institute"/>
            <consortium name="Mycorrhizal Genomics Consortium"/>
            <person name="Kohler A."/>
            <person name="Kuo A."/>
            <person name="Nagy L.G."/>
            <person name="Floudas D."/>
            <person name="Copeland A."/>
            <person name="Barry K.W."/>
            <person name="Cichocki N."/>
            <person name="Veneault-Fourrey C."/>
            <person name="LaButti K."/>
            <person name="Lindquist E.A."/>
            <person name="Lipzen A."/>
            <person name="Lundell T."/>
            <person name="Morin E."/>
            <person name="Murat C."/>
            <person name="Riley R."/>
            <person name="Ohm R."/>
            <person name="Sun H."/>
            <person name="Tunlid A."/>
            <person name="Henrissat B."/>
            <person name="Grigoriev I.V."/>
            <person name="Hibbett D.S."/>
            <person name="Martin F."/>
        </authorList>
    </citation>
    <scope>NUCLEOTIDE SEQUENCE [LARGE SCALE GENOMIC DNA]</scope>
    <source>
        <strain evidence="3">F 1598</strain>
    </source>
</reference>
<dbReference type="HOGENOM" id="CLU_2085665_0_0_1"/>
<gene>
    <name evidence="2" type="ORF">PILCRDRAFT_827576</name>
</gene>
<reference evidence="2 3" key="1">
    <citation type="submission" date="2014-04" db="EMBL/GenBank/DDBJ databases">
        <authorList>
            <consortium name="DOE Joint Genome Institute"/>
            <person name="Kuo A."/>
            <person name="Tarkka M."/>
            <person name="Buscot F."/>
            <person name="Kohler A."/>
            <person name="Nagy L.G."/>
            <person name="Floudas D."/>
            <person name="Copeland A."/>
            <person name="Barry K.W."/>
            <person name="Cichocki N."/>
            <person name="Veneault-Fourrey C."/>
            <person name="LaButti K."/>
            <person name="Lindquist E.A."/>
            <person name="Lipzen A."/>
            <person name="Lundell T."/>
            <person name="Morin E."/>
            <person name="Murat C."/>
            <person name="Sun H."/>
            <person name="Tunlid A."/>
            <person name="Henrissat B."/>
            <person name="Grigoriev I.V."/>
            <person name="Hibbett D.S."/>
            <person name="Martin F."/>
            <person name="Nordberg H.P."/>
            <person name="Cantor M.N."/>
            <person name="Hua S.X."/>
        </authorList>
    </citation>
    <scope>NUCLEOTIDE SEQUENCE [LARGE SCALE GENOMIC DNA]</scope>
    <source>
        <strain evidence="2 3">F 1598</strain>
    </source>
</reference>
<sequence>MMQLTPTRLAILGYHWWGSAGTRRVEWYQLEGGVDFGGVPVVRAILDTSLDNSVACGLVNSGGPMSMPAPFLLPQSWPSVSAYQPLKTLDILAFIIYFIMVISVVVACDILAVVSTS</sequence>
<keyword evidence="1" id="KW-1133">Transmembrane helix</keyword>
<feature type="transmembrane region" description="Helical" evidence="1">
    <location>
        <begin position="91"/>
        <end position="114"/>
    </location>
</feature>
<evidence type="ECO:0000313" key="2">
    <source>
        <dbReference type="EMBL" id="KIM75143.1"/>
    </source>
</evidence>
<keyword evidence="1" id="KW-0812">Transmembrane</keyword>
<keyword evidence="3" id="KW-1185">Reference proteome</keyword>
<proteinExistence type="predicted"/>
<evidence type="ECO:0000313" key="3">
    <source>
        <dbReference type="Proteomes" id="UP000054166"/>
    </source>
</evidence>
<dbReference type="Proteomes" id="UP000054166">
    <property type="component" value="Unassembled WGS sequence"/>
</dbReference>
<organism evidence="2 3">
    <name type="scientific">Piloderma croceum (strain F 1598)</name>
    <dbReference type="NCBI Taxonomy" id="765440"/>
    <lineage>
        <taxon>Eukaryota</taxon>
        <taxon>Fungi</taxon>
        <taxon>Dikarya</taxon>
        <taxon>Basidiomycota</taxon>
        <taxon>Agaricomycotina</taxon>
        <taxon>Agaricomycetes</taxon>
        <taxon>Agaricomycetidae</taxon>
        <taxon>Atheliales</taxon>
        <taxon>Atheliaceae</taxon>
        <taxon>Piloderma</taxon>
    </lineage>
</organism>
<accession>A0A0C3AMN8</accession>
<keyword evidence="1" id="KW-0472">Membrane</keyword>
<evidence type="ECO:0000256" key="1">
    <source>
        <dbReference type="SAM" id="Phobius"/>
    </source>
</evidence>
<dbReference type="AlphaFoldDB" id="A0A0C3AMN8"/>
<dbReference type="InParanoid" id="A0A0C3AMN8"/>